<gene>
    <name evidence="1" type="ORF">DY262_05660</name>
</gene>
<proteinExistence type="predicted"/>
<protein>
    <recommendedName>
        <fullName evidence="3">Type III secretion system chaperone</fullName>
    </recommendedName>
</protein>
<dbReference type="EMBL" id="QVLS01000002">
    <property type="protein sequence ID" value="RFP81251.1"/>
    <property type="molecule type" value="Genomic_DNA"/>
</dbReference>
<evidence type="ECO:0008006" key="3">
    <source>
        <dbReference type="Google" id="ProtNLM"/>
    </source>
</evidence>
<dbReference type="Gene3D" id="3.30.1460.10">
    <property type="match status" value="1"/>
</dbReference>
<dbReference type="GO" id="GO:0030254">
    <property type="term" value="P:protein secretion by the type III secretion system"/>
    <property type="evidence" value="ECO:0007669"/>
    <property type="project" value="InterPro"/>
</dbReference>
<dbReference type="SUPFAM" id="SSF69635">
    <property type="entry name" value="Type III secretory system chaperone-like"/>
    <property type="match status" value="1"/>
</dbReference>
<evidence type="ECO:0000313" key="1">
    <source>
        <dbReference type="EMBL" id="RFP81251.1"/>
    </source>
</evidence>
<name>A0A372ENI8_9BURK</name>
<keyword evidence="2" id="KW-1185">Reference proteome</keyword>
<evidence type="ECO:0000313" key="2">
    <source>
        <dbReference type="Proteomes" id="UP000261931"/>
    </source>
</evidence>
<reference evidence="1 2" key="1">
    <citation type="submission" date="2018-08" db="EMBL/GenBank/DDBJ databases">
        <title>Hydrogenophaga sp. LA-38 isolated from sludge.</title>
        <authorList>
            <person name="Im W.-T."/>
        </authorList>
    </citation>
    <scope>NUCLEOTIDE SEQUENCE [LARGE SCALE GENOMIC DNA]</scope>
    <source>
        <strain evidence="1 2">LA-38</strain>
    </source>
</reference>
<dbReference type="AlphaFoldDB" id="A0A372ENI8"/>
<organism evidence="1 2">
    <name type="scientific">Hydrogenophaga borbori</name>
    <dbReference type="NCBI Taxonomy" id="2294117"/>
    <lineage>
        <taxon>Bacteria</taxon>
        <taxon>Pseudomonadati</taxon>
        <taxon>Pseudomonadota</taxon>
        <taxon>Betaproteobacteria</taxon>
        <taxon>Burkholderiales</taxon>
        <taxon>Comamonadaceae</taxon>
        <taxon>Hydrogenophaga</taxon>
    </lineage>
</organism>
<dbReference type="Proteomes" id="UP000261931">
    <property type="component" value="Unassembled WGS sequence"/>
</dbReference>
<dbReference type="Pfam" id="PF05932">
    <property type="entry name" value="CesT"/>
    <property type="match status" value="1"/>
</dbReference>
<accession>A0A372ENI8</accession>
<sequence>MKRSPFVTAAFFDDLCRHASRELRLDNTEGMGQEETVEIDGVSLEVTHHESSASMLVLAELGRITAEDPAQVYRQLLALQLLTWHQPGIRFGYDEGGDAVVLMLGVPLREDMTGPWLAQALRGMAAQVKQWRATLLAGMFVWDGARAGPQTRDGAHGPRTTLA</sequence>
<comment type="caution">
    <text evidence="1">The sequence shown here is derived from an EMBL/GenBank/DDBJ whole genome shotgun (WGS) entry which is preliminary data.</text>
</comment>
<dbReference type="CDD" id="cd17020">
    <property type="entry name" value="T3SC_IA_ShcM-like"/>
    <property type="match status" value="1"/>
</dbReference>
<dbReference type="InterPro" id="IPR010261">
    <property type="entry name" value="Tir_chaperone"/>
</dbReference>